<protein>
    <submittedName>
        <fullName evidence="8">Carbohydrate ABC transporter substrate-binding protein (CUT1 family)</fullName>
    </submittedName>
</protein>
<evidence type="ECO:0000256" key="5">
    <source>
        <dbReference type="ARBA" id="ARBA00023288"/>
    </source>
</evidence>
<feature type="signal peptide" evidence="6">
    <location>
        <begin position="1"/>
        <end position="20"/>
    </location>
</feature>
<proteinExistence type="predicted"/>
<evidence type="ECO:0000313" key="9">
    <source>
        <dbReference type="Proteomes" id="UP000266906"/>
    </source>
</evidence>
<accession>A0A3N4RU26</accession>
<dbReference type="EMBL" id="RKQG01000001">
    <property type="protein sequence ID" value="RPE36888.1"/>
    <property type="molecule type" value="Genomic_DNA"/>
</dbReference>
<comment type="caution">
    <text evidence="8">The sequence shown here is derived from an EMBL/GenBank/DDBJ whole genome shotgun (WGS) entry which is preliminary data.</text>
</comment>
<evidence type="ECO:0000256" key="2">
    <source>
        <dbReference type="ARBA" id="ARBA00022729"/>
    </source>
</evidence>
<dbReference type="InterPro" id="IPR050490">
    <property type="entry name" value="Bact_solute-bd_prot1"/>
</dbReference>
<evidence type="ECO:0000313" key="7">
    <source>
        <dbReference type="EMBL" id="ROR46719.1"/>
    </source>
</evidence>
<sequence>MHRRLALAAAAALCGTLVLSACSSDGGSGGADGSAGAASGPVKLTFWSWAPNMDKVAEVWNQAHPDIQVSVLKQAGGDDLVTKTITAAKAGNAPDLIQAEYQALPTLVSNDVLADIAKQAGGAKPQFADGVWKQVTLGSDAVYAIPEDTAPLAFYYRQDLFEQYGLKVPTTWDEFAATARALKQKAPDKALTTFSANDPGLFAGLAQQAGAKWWTAAGESWKVAIDDAATKKVADFWSGLVKDGSVDNQPMYTPAWSKALNDGTQIGWVSAVWAPGVLTSSAPDTKGKWAVAPLPQWESGASVTGSWGGSATGVTTGAVKSGHADAAAKFATWLNTDPQALAALVQQVNIYPAATSAQTGSLLSAAPEFFPNQPDFYAKAAEIAKGTAPAAWGPNVNVAYSAFKDAFGKAAQDKGDFGAALSTMQQSTVEDLKKNGFKVG</sequence>
<dbReference type="PANTHER" id="PTHR43649:SF33">
    <property type="entry name" value="POLYGALACTURONAN_RHAMNOGALACTURONAN-BINDING PROTEIN YTCQ"/>
    <property type="match status" value="1"/>
</dbReference>
<dbReference type="Pfam" id="PF01547">
    <property type="entry name" value="SBP_bac_1"/>
    <property type="match status" value="1"/>
</dbReference>
<keyword evidence="9" id="KW-1185">Reference proteome</keyword>
<evidence type="ECO:0000256" key="6">
    <source>
        <dbReference type="SAM" id="SignalP"/>
    </source>
</evidence>
<evidence type="ECO:0000256" key="3">
    <source>
        <dbReference type="ARBA" id="ARBA00023136"/>
    </source>
</evidence>
<dbReference type="PROSITE" id="PS51257">
    <property type="entry name" value="PROKAR_LIPOPROTEIN"/>
    <property type="match status" value="1"/>
</dbReference>
<dbReference type="RefSeq" id="WP_123559498.1">
    <property type="nucleotide sequence ID" value="NZ_JBEYIY010000039.1"/>
</dbReference>
<dbReference type="Gene3D" id="3.40.190.10">
    <property type="entry name" value="Periplasmic binding protein-like II"/>
    <property type="match status" value="1"/>
</dbReference>
<dbReference type="Proteomes" id="UP000266906">
    <property type="component" value="Unassembled WGS sequence"/>
</dbReference>
<dbReference type="PANTHER" id="PTHR43649">
    <property type="entry name" value="ARABINOSE-BINDING PROTEIN-RELATED"/>
    <property type="match status" value="1"/>
</dbReference>
<dbReference type="OrthoDB" id="2515046at2"/>
<reference evidence="9 10" key="1">
    <citation type="submission" date="2018-11" db="EMBL/GenBank/DDBJ databases">
        <title>Sequencing the genomes of 1000 actinobacteria strains.</title>
        <authorList>
            <person name="Klenk H.-P."/>
        </authorList>
    </citation>
    <scope>NUCLEOTIDE SEQUENCE [LARGE SCALE GENOMIC DNA]</scope>
    <source>
        <strain evidence="7 10">DSM 44780</strain>
        <strain evidence="8 9">DSM 44781</strain>
    </source>
</reference>
<keyword evidence="1" id="KW-1003">Cell membrane</keyword>
<keyword evidence="3" id="KW-0472">Membrane</keyword>
<dbReference type="Proteomes" id="UP000267408">
    <property type="component" value="Unassembled WGS sequence"/>
</dbReference>
<evidence type="ECO:0000313" key="8">
    <source>
        <dbReference type="EMBL" id="RPE36888.1"/>
    </source>
</evidence>
<dbReference type="EMBL" id="RJVJ01000001">
    <property type="protein sequence ID" value="ROR46719.1"/>
    <property type="molecule type" value="Genomic_DNA"/>
</dbReference>
<dbReference type="SUPFAM" id="SSF53850">
    <property type="entry name" value="Periplasmic binding protein-like II"/>
    <property type="match status" value="1"/>
</dbReference>
<name>A0A3N4RU26_9ACTN</name>
<evidence type="ECO:0000256" key="1">
    <source>
        <dbReference type="ARBA" id="ARBA00022475"/>
    </source>
</evidence>
<dbReference type="AlphaFoldDB" id="A0A3N4RU26"/>
<evidence type="ECO:0000313" key="10">
    <source>
        <dbReference type="Proteomes" id="UP000267408"/>
    </source>
</evidence>
<evidence type="ECO:0000256" key="4">
    <source>
        <dbReference type="ARBA" id="ARBA00023139"/>
    </source>
</evidence>
<feature type="chain" id="PRO_5044596190" evidence="6">
    <location>
        <begin position="21"/>
        <end position="440"/>
    </location>
</feature>
<organism evidence="8 9">
    <name type="scientific">Kitasatospora cineracea</name>
    <dbReference type="NCBI Taxonomy" id="88074"/>
    <lineage>
        <taxon>Bacteria</taxon>
        <taxon>Bacillati</taxon>
        <taxon>Actinomycetota</taxon>
        <taxon>Actinomycetes</taxon>
        <taxon>Kitasatosporales</taxon>
        <taxon>Streptomycetaceae</taxon>
        <taxon>Kitasatospora</taxon>
    </lineage>
</organism>
<keyword evidence="2 6" id="KW-0732">Signal</keyword>
<accession>A0A8G1URU1</accession>
<keyword evidence="5" id="KW-0449">Lipoprotein</keyword>
<dbReference type="InterPro" id="IPR006059">
    <property type="entry name" value="SBP"/>
</dbReference>
<gene>
    <name evidence="8" type="ORF">EDD38_5269</name>
    <name evidence="7" type="ORF">EDD39_5004</name>
</gene>
<keyword evidence="4" id="KW-0564">Palmitate</keyword>